<dbReference type="SUPFAM" id="SSF55315">
    <property type="entry name" value="L30e-like"/>
    <property type="match status" value="1"/>
</dbReference>
<sequence length="126" mass="13773">MLTRGKVNGSTKKLTQMQLTCIWVSDNIIKVLPFILVTLEDMKMSYEKVAQAKSDIIIGTKQTLKAMKNGEVDEVITADDADQSMTFKVADMARQLNIPHTRVASMKELGNACGIDVGAATVAIKQ</sequence>
<feature type="domain" description="Ribosomal protein eL8/eL30/eS12/Gadd45" evidence="1">
    <location>
        <begin position="47"/>
        <end position="125"/>
    </location>
</feature>
<keyword evidence="2" id="KW-0689">Ribosomal protein</keyword>
<proteinExistence type="predicted"/>
<protein>
    <submittedName>
        <fullName evidence="2">Ribosomal protein L7Ae</fullName>
    </submittedName>
</protein>
<keyword evidence="3" id="KW-1185">Reference proteome</keyword>
<dbReference type="AlphaFoldDB" id="A0A1I4A8I7"/>
<keyword evidence="2" id="KW-0687">Ribonucleoprotein</keyword>
<dbReference type="EMBL" id="FOSB01000016">
    <property type="protein sequence ID" value="SFK52271.1"/>
    <property type="molecule type" value="Genomic_DNA"/>
</dbReference>
<gene>
    <name evidence="2" type="ORF">SAMN04487936_11649</name>
</gene>
<dbReference type="Proteomes" id="UP000183557">
    <property type="component" value="Unassembled WGS sequence"/>
</dbReference>
<dbReference type="InterPro" id="IPR029064">
    <property type="entry name" value="Ribosomal_eL30-like_sf"/>
</dbReference>
<dbReference type="STRING" id="240302.BN982_04050"/>
<name>A0A1I4A8I7_HALDA</name>
<dbReference type="InterPro" id="IPR004038">
    <property type="entry name" value="Ribosomal_eL8/eL30/eS12/Gad45"/>
</dbReference>
<reference evidence="3" key="1">
    <citation type="submission" date="2016-10" db="EMBL/GenBank/DDBJ databases">
        <authorList>
            <person name="Varghese N."/>
            <person name="Submissions S."/>
        </authorList>
    </citation>
    <scope>NUCLEOTIDE SEQUENCE [LARGE SCALE GENOMIC DNA]</scope>
    <source>
        <strain evidence="3">CGMCC 1.3704</strain>
    </source>
</reference>
<evidence type="ECO:0000259" key="1">
    <source>
        <dbReference type="Pfam" id="PF01248"/>
    </source>
</evidence>
<dbReference type="eggNOG" id="COG1358">
    <property type="taxonomic scope" value="Bacteria"/>
</dbReference>
<dbReference type="Gene3D" id="3.30.1330.30">
    <property type="match status" value="1"/>
</dbReference>
<dbReference type="GO" id="GO:0005840">
    <property type="term" value="C:ribosome"/>
    <property type="evidence" value="ECO:0007669"/>
    <property type="project" value="UniProtKB-KW"/>
</dbReference>
<evidence type="ECO:0000313" key="3">
    <source>
        <dbReference type="Proteomes" id="UP000183557"/>
    </source>
</evidence>
<evidence type="ECO:0000313" key="2">
    <source>
        <dbReference type="EMBL" id="SFK52271.1"/>
    </source>
</evidence>
<dbReference type="Pfam" id="PF01248">
    <property type="entry name" value="Ribosomal_L7Ae"/>
    <property type="match status" value="1"/>
</dbReference>
<accession>A0A1I4A8I7</accession>
<dbReference type="NCBIfam" id="NF010125">
    <property type="entry name" value="PRK13602.1"/>
    <property type="match status" value="1"/>
</dbReference>
<organism evidence="2 3">
    <name type="scientific">Halobacillus dabanensis</name>
    <dbReference type="NCBI Taxonomy" id="240302"/>
    <lineage>
        <taxon>Bacteria</taxon>
        <taxon>Bacillati</taxon>
        <taxon>Bacillota</taxon>
        <taxon>Bacilli</taxon>
        <taxon>Bacillales</taxon>
        <taxon>Bacillaceae</taxon>
        <taxon>Halobacillus</taxon>
    </lineage>
</organism>